<keyword evidence="6" id="KW-0479">Metal-binding</keyword>
<evidence type="ECO:0000259" key="13">
    <source>
        <dbReference type="Pfam" id="PF08436"/>
    </source>
</evidence>
<dbReference type="GO" id="GO:0070402">
    <property type="term" value="F:NADPH binding"/>
    <property type="evidence" value="ECO:0007669"/>
    <property type="project" value="InterPro"/>
</dbReference>
<dbReference type="InterPro" id="IPR026877">
    <property type="entry name" value="DXPR_C"/>
</dbReference>
<evidence type="ECO:0000259" key="12">
    <source>
        <dbReference type="Pfam" id="PF02670"/>
    </source>
</evidence>
<dbReference type="Gene3D" id="1.10.1740.10">
    <property type="match status" value="1"/>
</dbReference>
<dbReference type="PIRSF" id="PIRSF006205">
    <property type="entry name" value="Dxp_reductismrs"/>
    <property type="match status" value="1"/>
</dbReference>
<dbReference type="Pfam" id="PF13288">
    <property type="entry name" value="DXPR_C"/>
    <property type="match status" value="1"/>
</dbReference>
<dbReference type="InterPro" id="IPR036169">
    <property type="entry name" value="DXPR_C_sf"/>
</dbReference>
<evidence type="ECO:0000256" key="6">
    <source>
        <dbReference type="ARBA" id="ARBA00022723"/>
    </source>
</evidence>
<feature type="domain" description="1-deoxy-D-xylulose 5-phosphate reductoisomerase N-terminal" evidence="12">
    <location>
        <begin position="4"/>
        <end position="130"/>
    </location>
</feature>
<dbReference type="PANTHER" id="PTHR30525">
    <property type="entry name" value="1-DEOXY-D-XYLULOSE 5-PHOSPHATE REDUCTOISOMERASE"/>
    <property type="match status" value="1"/>
</dbReference>
<dbReference type="GO" id="GO:0030604">
    <property type="term" value="F:1-deoxy-D-xylulose-5-phosphate reductoisomerase activity"/>
    <property type="evidence" value="ECO:0007669"/>
    <property type="project" value="UniProtKB-EC"/>
</dbReference>
<dbReference type="SUPFAM" id="SSF55347">
    <property type="entry name" value="Glyceraldehyde-3-phosphate dehydrogenase-like, C-terminal domain"/>
    <property type="match status" value="1"/>
</dbReference>
<feature type="domain" description="DXP reductoisomerase C-terminal" evidence="14">
    <location>
        <begin position="259"/>
        <end position="374"/>
    </location>
</feature>
<evidence type="ECO:0000256" key="1">
    <source>
        <dbReference type="ARBA" id="ARBA00001936"/>
    </source>
</evidence>
<dbReference type="NCBIfam" id="NF009114">
    <property type="entry name" value="PRK12464.1"/>
    <property type="match status" value="1"/>
</dbReference>
<comment type="similarity">
    <text evidence="4">Belongs to the DXR family.</text>
</comment>
<dbReference type="SUPFAM" id="SSF51735">
    <property type="entry name" value="NAD(P)-binding Rossmann-fold domains"/>
    <property type="match status" value="1"/>
</dbReference>
<dbReference type="AlphaFoldDB" id="A0A382D4P0"/>
<name>A0A382D4P0_9ZZZZ</name>
<dbReference type="Gene3D" id="3.40.50.720">
    <property type="entry name" value="NAD(P)-binding Rossmann-like Domain"/>
    <property type="match status" value="1"/>
</dbReference>
<dbReference type="PANTHER" id="PTHR30525:SF0">
    <property type="entry name" value="1-DEOXY-D-XYLULOSE 5-PHOSPHATE REDUCTOISOMERASE, CHLOROPLASTIC"/>
    <property type="match status" value="1"/>
</dbReference>
<keyword evidence="10" id="KW-0414">Isoprene biosynthesis</keyword>
<evidence type="ECO:0000256" key="9">
    <source>
        <dbReference type="ARBA" id="ARBA00023211"/>
    </source>
</evidence>
<gene>
    <name evidence="15" type="ORF">METZ01_LOCUS186129</name>
</gene>
<dbReference type="GO" id="GO:0051484">
    <property type="term" value="P:isopentenyl diphosphate biosynthetic process, methylerythritol 4-phosphate pathway involved in terpenoid biosynthetic process"/>
    <property type="evidence" value="ECO:0007669"/>
    <property type="project" value="TreeGrafter"/>
</dbReference>
<dbReference type="EMBL" id="UINC01037576">
    <property type="protein sequence ID" value="SVB33275.1"/>
    <property type="molecule type" value="Genomic_DNA"/>
</dbReference>
<dbReference type="InterPro" id="IPR013512">
    <property type="entry name" value="DXP_reductoisomerase_N"/>
</dbReference>
<dbReference type="UniPathway" id="UPA00056">
    <property type="reaction ID" value="UER00092"/>
</dbReference>
<keyword evidence="9" id="KW-0464">Manganese</keyword>
<comment type="pathway">
    <text evidence="3">Isoprenoid biosynthesis; isopentenyl diphosphate biosynthesis via DXP pathway; isopentenyl diphosphate from 1-deoxy-D-xylulose 5-phosphate: step 1/6.</text>
</comment>
<comment type="cofactor">
    <cofactor evidence="1">
        <name>Mn(2+)</name>
        <dbReference type="ChEBI" id="CHEBI:29035"/>
    </cofactor>
</comment>
<dbReference type="InterPro" id="IPR013644">
    <property type="entry name" value="DXP_reductoisomerase_C"/>
</dbReference>
<organism evidence="15">
    <name type="scientific">marine metagenome</name>
    <dbReference type="NCBI Taxonomy" id="408172"/>
    <lineage>
        <taxon>unclassified sequences</taxon>
        <taxon>metagenomes</taxon>
        <taxon>ecological metagenomes</taxon>
    </lineage>
</organism>
<comment type="catalytic activity">
    <reaction evidence="11">
        <text>2-C-methyl-D-erythritol 4-phosphate + NADP(+) = 1-deoxy-D-xylulose 5-phosphate + NADPH + H(+)</text>
        <dbReference type="Rhea" id="RHEA:13717"/>
        <dbReference type="ChEBI" id="CHEBI:15378"/>
        <dbReference type="ChEBI" id="CHEBI:57783"/>
        <dbReference type="ChEBI" id="CHEBI:57792"/>
        <dbReference type="ChEBI" id="CHEBI:58262"/>
        <dbReference type="ChEBI" id="CHEBI:58349"/>
        <dbReference type="EC" id="1.1.1.267"/>
    </reaction>
    <physiologicalReaction direction="right-to-left" evidence="11">
        <dbReference type="Rhea" id="RHEA:13719"/>
    </physiologicalReaction>
</comment>
<evidence type="ECO:0000256" key="5">
    <source>
        <dbReference type="ARBA" id="ARBA00012366"/>
    </source>
</evidence>
<evidence type="ECO:0000256" key="7">
    <source>
        <dbReference type="ARBA" id="ARBA00022857"/>
    </source>
</evidence>
<evidence type="ECO:0000256" key="8">
    <source>
        <dbReference type="ARBA" id="ARBA00023002"/>
    </source>
</evidence>
<evidence type="ECO:0000256" key="4">
    <source>
        <dbReference type="ARBA" id="ARBA00006825"/>
    </source>
</evidence>
<dbReference type="EC" id="1.1.1.267" evidence="5"/>
<keyword evidence="8" id="KW-0560">Oxidoreductase</keyword>
<dbReference type="GO" id="GO:0030145">
    <property type="term" value="F:manganese ion binding"/>
    <property type="evidence" value="ECO:0007669"/>
    <property type="project" value="TreeGrafter"/>
</dbReference>
<sequence length="385" mass="42742">MKNISILGSTGSIGVNALNVIDNLPDKFNVKALTAYKNSNALIDQAKKYHPETIVIIDSSEVDFVEESLKGSGVSILHGKEGLLELSARDDVDIMLNALVGSSGMEPTINAIRSSVDVALSNKESLVMAGDIIDNEKNKSGAKIFPVDSEHSAIWQCLVGENIDDVKKIILTGSGGPFRTRDINTFNDIKKEEALNHPNWSMGNKITIDSATMMNKGLEVIETKWLFGIDVDKIKIIVHPESIIHSMVEFKDKSVKAQLGVPDMKIPIQYALTYPDRCFGKWESLDLLKLGSINFESPDINKFPCIALAYEALKKEGTMPAVLNVANEQAVYRFLNKEIGFMDIPYIIEKACEKHDWVSNPLLDDLLYLETWTTNYVKQFVSKNS</sequence>
<proteinExistence type="inferred from homology"/>
<dbReference type="InterPro" id="IPR003821">
    <property type="entry name" value="DXP_reductoisomerase"/>
</dbReference>
<reference evidence="15" key="1">
    <citation type="submission" date="2018-05" db="EMBL/GenBank/DDBJ databases">
        <authorList>
            <person name="Lanie J.A."/>
            <person name="Ng W.-L."/>
            <person name="Kazmierczak K.M."/>
            <person name="Andrzejewski T.M."/>
            <person name="Davidsen T.M."/>
            <person name="Wayne K.J."/>
            <person name="Tettelin H."/>
            <person name="Glass J.I."/>
            <person name="Rusch D."/>
            <person name="Podicherti R."/>
            <person name="Tsui H.-C.T."/>
            <person name="Winkler M.E."/>
        </authorList>
    </citation>
    <scope>NUCLEOTIDE SEQUENCE</scope>
</reference>
<dbReference type="HAMAP" id="MF_00183">
    <property type="entry name" value="DXP_reductoisom"/>
    <property type="match status" value="1"/>
</dbReference>
<dbReference type="SUPFAM" id="SSF69055">
    <property type="entry name" value="1-deoxy-D-xylulose-5-phosphate reductoisomerase, C-terminal domain"/>
    <property type="match status" value="1"/>
</dbReference>
<comment type="cofactor">
    <cofactor evidence="2">
        <name>Mg(2+)</name>
        <dbReference type="ChEBI" id="CHEBI:18420"/>
    </cofactor>
</comment>
<accession>A0A382D4P0</accession>
<evidence type="ECO:0000256" key="10">
    <source>
        <dbReference type="ARBA" id="ARBA00023229"/>
    </source>
</evidence>
<evidence type="ECO:0000256" key="2">
    <source>
        <dbReference type="ARBA" id="ARBA00001946"/>
    </source>
</evidence>
<evidence type="ECO:0000313" key="15">
    <source>
        <dbReference type="EMBL" id="SVB33275.1"/>
    </source>
</evidence>
<dbReference type="InterPro" id="IPR036291">
    <property type="entry name" value="NAD(P)-bd_dom_sf"/>
</dbReference>
<protein>
    <recommendedName>
        <fullName evidence="5">1-deoxy-D-xylulose-5-phosphate reductoisomerase</fullName>
        <ecNumber evidence="5">1.1.1.267</ecNumber>
    </recommendedName>
</protein>
<dbReference type="FunFam" id="3.40.50.720:FF:000045">
    <property type="entry name" value="1-deoxy-D-xylulose 5-phosphate reductoisomerase"/>
    <property type="match status" value="1"/>
</dbReference>
<dbReference type="NCBIfam" id="TIGR00243">
    <property type="entry name" value="Dxr"/>
    <property type="match status" value="1"/>
</dbReference>
<feature type="domain" description="1-deoxy-D-xylulose 5-phosphate reductoisomerase C-terminal" evidence="13">
    <location>
        <begin position="144"/>
        <end position="227"/>
    </location>
</feature>
<evidence type="ECO:0000256" key="11">
    <source>
        <dbReference type="ARBA" id="ARBA00048543"/>
    </source>
</evidence>
<dbReference type="Pfam" id="PF02670">
    <property type="entry name" value="DXP_reductoisom"/>
    <property type="match status" value="1"/>
</dbReference>
<dbReference type="Pfam" id="PF08436">
    <property type="entry name" value="DXP_redisom_C"/>
    <property type="match status" value="1"/>
</dbReference>
<keyword evidence="7" id="KW-0521">NADP</keyword>
<evidence type="ECO:0000256" key="3">
    <source>
        <dbReference type="ARBA" id="ARBA00005094"/>
    </source>
</evidence>
<evidence type="ECO:0000259" key="14">
    <source>
        <dbReference type="Pfam" id="PF13288"/>
    </source>
</evidence>